<evidence type="ECO:0000313" key="2">
    <source>
        <dbReference type="EMBL" id="TYT23815.1"/>
    </source>
</evidence>
<organism evidence="2 3">
    <name type="scientific">Luteimonas viscosa</name>
    <dbReference type="NCBI Taxonomy" id="1132694"/>
    <lineage>
        <taxon>Bacteria</taxon>
        <taxon>Pseudomonadati</taxon>
        <taxon>Pseudomonadota</taxon>
        <taxon>Gammaproteobacteria</taxon>
        <taxon>Lysobacterales</taxon>
        <taxon>Lysobacteraceae</taxon>
        <taxon>Luteimonas</taxon>
    </lineage>
</organism>
<keyword evidence="3" id="KW-1185">Reference proteome</keyword>
<proteinExistence type="predicted"/>
<dbReference type="NCBIfam" id="TIGR02243">
    <property type="entry name" value="putative baseplate assembly protein"/>
    <property type="match status" value="1"/>
</dbReference>
<dbReference type="OrthoDB" id="266253at2"/>
<evidence type="ECO:0000313" key="3">
    <source>
        <dbReference type="Proteomes" id="UP000324973"/>
    </source>
</evidence>
<gene>
    <name evidence="2" type="ORF">FZO89_16485</name>
</gene>
<reference evidence="2 3" key="1">
    <citation type="submission" date="2019-08" db="EMBL/GenBank/DDBJ databases">
        <title>Luteimonas viscosus sp. nov., isolated from soil of a sunflower field.</title>
        <authorList>
            <person name="Jianli Z."/>
            <person name="Ying Z."/>
        </authorList>
    </citation>
    <scope>NUCLEOTIDE SEQUENCE [LARGE SCALE GENOMIC DNA]</scope>
    <source>
        <strain evidence="2 3">XBU10</strain>
    </source>
</reference>
<dbReference type="Proteomes" id="UP000324973">
    <property type="component" value="Unassembled WGS sequence"/>
</dbReference>
<feature type="region of interest" description="Disordered" evidence="1">
    <location>
        <begin position="703"/>
        <end position="722"/>
    </location>
</feature>
<accession>A0A5D4XIR1</accession>
<dbReference type="AlphaFoldDB" id="A0A5D4XIR1"/>
<dbReference type="InterPro" id="IPR011749">
    <property type="entry name" value="CHP02243"/>
</dbReference>
<feature type="region of interest" description="Disordered" evidence="1">
    <location>
        <begin position="657"/>
        <end position="679"/>
    </location>
</feature>
<dbReference type="EMBL" id="VTFT01000002">
    <property type="protein sequence ID" value="TYT23815.1"/>
    <property type="molecule type" value="Genomic_DNA"/>
</dbReference>
<protein>
    <submittedName>
        <fullName evidence="2">Putative baseplate assembly protein</fullName>
    </submittedName>
</protein>
<comment type="caution">
    <text evidence="2">The sequence shown here is derived from an EMBL/GenBank/DDBJ whole genome shotgun (WGS) entry which is preliminary data.</text>
</comment>
<name>A0A5D4XIR1_9GAMM</name>
<sequence length="925" mass="98192">MSALRPDAKAGSVAPPPGSEACGCCEGIDAATPQAHANRHGLDAVAYRIGRHPDFRSSLIDGLSDSTLLIDPAEPVDPADPVEPKASPLSNLLTRDKDDFTLGLIDAFACSADVLAFYQERIANESWLRTATERVSLQEMGRLIGYRLRPGIAAETWLAFTLEPPREPPPGAPKEPGMFVTGIPTQVQLDAGLKVQSVPGPDEKPQTFETVEAIAARPEWSAMRPWLSRPRLPAMGDRTLWLHGVATGLKPGDALLVVGAEFDADPASNRWDFRILSEVLAEPDYDRTRVSWKRALGSLSPAMSPAGDDVRVYALRQRASVFGHNAPMWRTMPQDFRNDYTGTTPVFMRAALRIGADRELHEIDSVAHPGLSATLDIADDGWPDFVVSPAGPTADGGHVDLDAAYPAIAPGGYAVLAYGAYDAASDPAPVDTYVELYRVDGASEVARAEFALSGKSTRLRLAGDQYDRFEKKVRTLKVFAQSEELVLAQTPVTTAVSGDTVPVAVAPDGLEVGRRIIVQGTATSGQSIVHRATLTAPARSDAGGALLDIDPPLPAPLQRESVTVLANVAAARHGETVAQVLGSGSASQAHQRFELKQAPLTWRAAANELGAASELTVRVGGIEWKQRDSLYGAAPGDHAYTLRTDEAGRDWLQFGDGERGARLPSGSQNVRASYRKGTGAEGNVRAESLTQLMTRPLGVKGVANPGAAEGGTDPEPAAHARSSIPLGTRTLGRVVSVLDYADFARAYAGIAKAQAQVLQLAHGPVIAITVAGQDGALLAESNPVWANLRDALTAGGDPHVSVRLMGYVASTFRIGLKVKCDPAHDPATVLAAVEAALREAFSFDRRELGQPVQQSEVVSVAHAVPGVVAIDLDLLYGGTSPFAQTLPSRQVRLLASRMRVAGGLPRPAELLTLHPGPLTRLETMP</sequence>
<evidence type="ECO:0000256" key="1">
    <source>
        <dbReference type="SAM" id="MobiDB-lite"/>
    </source>
</evidence>
<dbReference type="RefSeq" id="WP_149104515.1">
    <property type="nucleotide sequence ID" value="NZ_VTFT01000002.1"/>
</dbReference>